<feature type="domain" description="Potassium channel" evidence="2">
    <location>
        <begin position="78"/>
        <end position="154"/>
    </location>
</feature>
<gene>
    <name evidence="3" type="ORF">HNQ86_000054</name>
</gene>
<dbReference type="Gene3D" id="1.10.287.70">
    <property type="match status" value="1"/>
</dbReference>
<proteinExistence type="predicted"/>
<dbReference type="OrthoDB" id="9813518at2"/>
<dbReference type="AlphaFoldDB" id="A0A841KG64"/>
<sequence>MITSAIAPILRTVPHSDTYAHWGVNFAVAGATAVVVALCVLLHYEGLTLLSRSLSRLHAHARRGVLRGIFGVLLLHVLEIWVFGLALFALLLIDPRFGQIHGIPPESIFDHVYFSAVTYSTVGFGDVIPTGPIRFLVGTEALTGFVLITWSASFTYLVMERYWKRA</sequence>
<evidence type="ECO:0000256" key="1">
    <source>
        <dbReference type="SAM" id="Phobius"/>
    </source>
</evidence>
<organism evidence="3 4">
    <name type="scientific">Oleiagrimonas soli</name>
    <dbReference type="NCBI Taxonomy" id="1543381"/>
    <lineage>
        <taxon>Bacteria</taxon>
        <taxon>Pseudomonadati</taxon>
        <taxon>Pseudomonadota</taxon>
        <taxon>Gammaproteobacteria</taxon>
        <taxon>Lysobacterales</taxon>
        <taxon>Rhodanobacteraceae</taxon>
        <taxon>Oleiagrimonas</taxon>
    </lineage>
</organism>
<comment type="caution">
    <text evidence="3">The sequence shown here is derived from an EMBL/GenBank/DDBJ whole genome shotgun (WGS) entry which is preliminary data.</text>
</comment>
<dbReference type="SUPFAM" id="SSF81324">
    <property type="entry name" value="Voltage-gated potassium channels"/>
    <property type="match status" value="1"/>
</dbReference>
<dbReference type="EMBL" id="JACHET010000001">
    <property type="protein sequence ID" value="MBB6182709.1"/>
    <property type="molecule type" value="Genomic_DNA"/>
</dbReference>
<keyword evidence="1" id="KW-0472">Membrane</keyword>
<dbReference type="RefSeq" id="WP_081945189.1">
    <property type="nucleotide sequence ID" value="NZ_JACHET010000001.1"/>
</dbReference>
<keyword evidence="1" id="KW-0812">Transmembrane</keyword>
<evidence type="ECO:0000313" key="4">
    <source>
        <dbReference type="Proteomes" id="UP000560000"/>
    </source>
</evidence>
<evidence type="ECO:0000259" key="2">
    <source>
        <dbReference type="Pfam" id="PF07885"/>
    </source>
</evidence>
<keyword evidence="1" id="KW-1133">Transmembrane helix</keyword>
<dbReference type="InterPro" id="IPR013099">
    <property type="entry name" value="K_chnl_dom"/>
</dbReference>
<feature type="transmembrane region" description="Helical" evidence="1">
    <location>
        <begin position="65"/>
        <end position="93"/>
    </location>
</feature>
<dbReference type="Pfam" id="PF07885">
    <property type="entry name" value="Ion_trans_2"/>
    <property type="match status" value="1"/>
</dbReference>
<accession>A0A841KG64</accession>
<reference evidence="3 4" key="1">
    <citation type="submission" date="2020-08" db="EMBL/GenBank/DDBJ databases">
        <title>Genomic Encyclopedia of Type Strains, Phase IV (KMG-IV): sequencing the most valuable type-strain genomes for metagenomic binning, comparative biology and taxonomic classification.</title>
        <authorList>
            <person name="Goeker M."/>
        </authorList>
    </citation>
    <scope>NUCLEOTIDE SEQUENCE [LARGE SCALE GENOMIC DNA]</scope>
    <source>
        <strain evidence="3 4">DSM 107085</strain>
    </source>
</reference>
<dbReference type="Proteomes" id="UP000560000">
    <property type="component" value="Unassembled WGS sequence"/>
</dbReference>
<protein>
    <recommendedName>
        <fullName evidence="2">Potassium channel domain-containing protein</fullName>
    </recommendedName>
</protein>
<evidence type="ECO:0000313" key="3">
    <source>
        <dbReference type="EMBL" id="MBB6182709.1"/>
    </source>
</evidence>
<feature type="transmembrane region" description="Helical" evidence="1">
    <location>
        <begin position="141"/>
        <end position="159"/>
    </location>
</feature>
<feature type="transmembrane region" description="Helical" evidence="1">
    <location>
        <begin position="20"/>
        <end position="44"/>
    </location>
</feature>
<name>A0A841KG64_9GAMM</name>